<evidence type="ECO:0008006" key="5">
    <source>
        <dbReference type="Google" id="ProtNLM"/>
    </source>
</evidence>
<evidence type="ECO:0000256" key="2">
    <source>
        <dbReference type="ARBA" id="ARBA00010139"/>
    </source>
</evidence>
<evidence type="ECO:0000313" key="3">
    <source>
        <dbReference type="EMBL" id="KEF50963.1"/>
    </source>
</evidence>
<feature type="non-terminal residue" evidence="3">
    <location>
        <position position="102"/>
    </location>
</feature>
<accession>A0A072NV75</accession>
<dbReference type="InterPro" id="IPR036188">
    <property type="entry name" value="FAD/NAD-bd_sf"/>
</dbReference>
<dbReference type="AlphaFoldDB" id="A0A072NV75"/>
<dbReference type="OrthoDB" id="4510461at2759"/>
<gene>
    <name evidence="3" type="ORF">A1O9_12981</name>
</gene>
<reference evidence="3 4" key="1">
    <citation type="submission" date="2013-03" db="EMBL/GenBank/DDBJ databases">
        <title>The Genome Sequence of Exophiala aquamarina CBS 119918.</title>
        <authorList>
            <consortium name="The Broad Institute Genomics Platform"/>
            <person name="Cuomo C."/>
            <person name="de Hoog S."/>
            <person name="Gorbushina A."/>
            <person name="Walker B."/>
            <person name="Young S.K."/>
            <person name="Zeng Q."/>
            <person name="Gargeya S."/>
            <person name="Fitzgerald M."/>
            <person name="Haas B."/>
            <person name="Abouelleil A."/>
            <person name="Allen A.W."/>
            <person name="Alvarado L."/>
            <person name="Arachchi H.M."/>
            <person name="Berlin A.M."/>
            <person name="Chapman S.B."/>
            <person name="Gainer-Dewar J."/>
            <person name="Goldberg J."/>
            <person name="Griggs A."/>
            <person name="Gujja S."/>
            <person name="Hansen M."/>
            <person name="Howarth C."/>
            <person name="Imamovic A."/>
            <person name="Ireland A."/>
            <person name="Larimer J."/>
            <person name="McCowan C."/>
            <person name="Murphy C."/>
            <person name="Pearson M."/>
            <person name="Poon T.W."/>
            <person name="Priest M."/>
            <person name="Roberts A."/>
            <person name="Saif S."/>
            <person name="Shea T."/>
            <person name="Sisk P."/>
            <person name="Sykes S."/>
            <person name="Wortman J."/>
            <person name="Nusbaum C."/>
            <person name="Birren B."/>
        </authorList>
    </citation>
    <scope>NUCLEOTIDE SEQUENCE [LARGE SCALE GENOMIC DNA]</scope>
    <source>
        <strain evidence="3 4">CBS 119918</strain>
    </source>
</reference>
<dbReference type="Proteomes" id="UP000027920">
    <property type="component" value="Unassembled WGS sequence"/>
</dbReference>
<evidence type="ECO:0000256" key="1">
    <source>
        <dbReference type="ARBA" id="ARBA00001974"/>
    </source>
</evidence>
<name>A0A072NV75_9EURO</name>
<dbReference type="SUPFAM" id="SSF51905">
    <property type="entry name" value="FAD/NAD(P)-binding domain"/>
    <property type="match status" value="1"/>
</dbReference>
<dbReference type="VEuPathDB" id="FungiDB:A1O9_12981"/>
<sequence length="102" mass="11857">VKIIHVGSGALGLLLAYKAEQQLNNYSLICDENLNDFIGRTWYENKYPGCACDVPTLTYTYTVETNSENSNFYSYSEEVQTYFERFQEKDKMAKYIHLNTEV</sequence>
<dbReference type="PANTHER" id="PTHR42877">
    <property type="entry name" value="L-ORNITHINE N(5)-MONOOXYGENASE-RELATED"/>
    <property type="match status" value="1"/>
</dbReference>
<dbReference type="HOGENOM" id="CLU_2284067_0_0_1"/>
<dbReference type="PANTHER" id="PTHR42877:SF8">
    <property type="entry name" value="MONOOXYGENASE"/>
    <property type="match status" value="1"/>
</dbReference>
<dbReference type="RefSeq" id="XP_013253553.1">
    <property type="nucleotide sequence ID" value="XM_013398099.1"/>
</dbReference>
<feature type="non-terminal residue" evidence="3">
    <location>
        <position position="1"/>
    </location>
</feature>
<comment type="similarity">
    <text evidence="2">Belongs to the FAD-binding monooxygenase family.</text>
</comment>
<protein>
    <recommendedName>
        <fullName evidence="5">Cyclohexanone monooxygenase</fullName>
    </recommendedName>
</protein>
<keyword evidence="4" id="KW-1185">Reference proteome</keyword>
<dbReference type="GeneID" id="25287875"/>
<dbReference type="InterPro" id="IPR051209">
    <property type="entry name" value="FAD-bind_Monooxygenase_sf"/>
</dbReference>
<comment type="caution">
    <text evidence="3">The sequence shown here is derived from an EMBL/GenBank/DDBJ whole genome shotgun (WGS) entry which is preliminary data.</text>
</comment>
<dbReference type="STRING" id="1182545.A0A072NV75"/>
<proteinExistence type="inferred from homology"/>
<organism evidence="3 4">
    <name type="scientific">Exophiala aquamarina CBS 119918</name>
    <dbReference type="NCBI Taxonomy" id="1182545"/>
    <lineage>
        <taxon>Eukaryota</taxon>
        <taxon>Fungi</taxon>
        <taxon>Dikarya</taxon>
        <taxon>Ascomycota</taxon>
        <taxon>Pezizomycotina</taxon>
        <taxon>Eurotiomycetes</taxon>
        <taxon>Chaetothyriomycetidae</taxon>
        <taxon>Chaetothyriales</taxon>
        <taxon>Herpotrichiellaceae</taxon>
        <taxon>Exophiala</taxon>
    </lineage>
</organism>
<dbReference type="EMBL" id="AMGV01000039">
    <property type="protein sequence ID" value="KEF50963.1"/>
    <property type="molecule type" value="Genomic_DNA"/>
</dbReference>
<evidence type="ECO:0000313" key="4">
    <source>
        <dbReference type="Proteomes" id="UP000027920"/>
    </source>
</evidence>
<comment type="cofactor">
    <cofactor evidence="1">
        <name>FAD</name>
        <dbReference type="ChEBI" id="CHEBI:57692"/>
    </cofactor>
</comment>
<dbReference type="Gene3D" id="3.50.50.60">
    <property type="entry name" value="FAD/NAD(P)-binding domain"/>
    <property type="match status" value="1"/>
</dbReference>